<evidence type="ECO:0000313" key="9">
    <source>
        <dbReference type="EMBL" id="GAG12467.1"/>
    </source>
</evidence>
<dbReference type="InterPro" id="IPR003838">
    <property type="entry name" value="ABC3_permease_C"/>
</dbReference>
<comment type="subcellular location">
    <subcellularLocation>
        <location evidence="1">Cell membrane</location>
        <topology evidence="1">Multi-pass membrane protein</topology>
    </subcellularLocation>
</comment>
<evidence type="ECO:0000256" key="4">
    <source>
        <dbReference type="ARBA" id="ARBA00022989"/>
    </source>
</evidence>
<dbReference type="PANTHER" id="PTHR30572:SF4">
    <property type="entry name" value="ABC TRANSPORTER PERMEASE YTRF"/>
    <property type="match status" value="1"/>
</dbReference>
<proteinExistence type="inferred from homology"/>
<feature type="transmembrane region" description="Helical" evidence="7">
    <location>
        <begin position="104"/>
        <end position="129"/>
    </location>
</feature>
<dbReference type="GO" id="GO:0022857">
    <property type="term" value="F:transmembrane transporter activity"/>
    <property type="evidence" value="ECO:0007669"/>
    <property type="project" value="TreeGrafter"/>
</dbReference>
<protein>
    <recommendedName>
        <fullName evidence="8">ABC3 transporter permease C-terminal domain-containing protein</fullName>
    </recommendedName>
</protein>
<evidence type="ECO:0000256" key="2">
    <source>
        <dbReference type="ARBA" id="ARBA00022475"/>
    </source>
</evidence>
<evidence type="ECO:0000259" key="8">
    <source>
        <dbReference type="Pfam" id="PF02687"/>
    </source>
</evidence>
<feature type="domain" description="ABC3 transporter permease C-terminal" evidence="8">
    <location>
        <begin position="18"/>
        <end position="134"/>
    </location>
</feature>
<evidence type="ECO:0000256" key="6">
    <source>
        <dbReference type="ARBA" id="ARBA00038076"/>
    </source>
</evidence>
<sequence>VKGRMEILGQFKKFSFGISGVILLIGSLVVLVTMMGSVRERTDEIGIFRAIGFRKRHVMEIVFFEAAIVSGLAGIIGYLLGWAVTKAAVYFFIEGHSGFVPFNFELAAGALILALLIGLVSSAYPAIIASRLDPNEALRAL</sequence>
<reference evidence="9" key="1">
    <citation type="journal article" date="2014" name="Front. Microbiol.">
        <title>High frequency of phylogenetically diverse reductive dehalogenase-homologous genes in deep subseafloor sedimentary metagenomes.</title>
        <authorList>
            <person name="Kawai M."/>
            <person name="Futagami T."/>
            <person name="Toyoda A."/>
            <person name="Takaki Y."/>
            <person name="Nishi S."/>
            <person name="Hori S."/>
            <person name="Arai W."/>
            <person name="Tsubouchi T."/>
            <person name="Morono Y."/>
            <person name="Uchiyama I."/>
            <person name="Ito T."/>
            <person name="Fujiyama A."/>
            <person name="Inagaki F."/>
            <person name="Takami H."/>
        </authorList>
    </citation>
    <scope>NUCLEOTIDE SEQUENCE</scope>
    <source>
        <strain evidence="9">Expedition CK06-06</strain>
    </source>
</reference>
<evidence type="ECO:0000256" key="7">
    <source>
        <dbReference type="SAM" id="Phobius"/>
    </source>
</evidence>
<keyword evidence="4 7" id="KW-1133">Transmembrane helix</keyword>
<dbReference type="GO" id="GO:0005886">
    <property type="term" value="C:plasma membrane"/>
    <property type="evidence" value="ECO:0007669"/>
    <property type="project" value="UniProtKB-SubCell"/>
</dbReference>
<comment type="caution">
    <text evidence="9">The sequence shown here is derived from an EMBL/GenBank/DDBJ whole genome shotgun (WGS) entry which is preliminary data.</text>
</comment>
<feature type="non-terminal residue" evidence="9">
    <location>
        <position position="1"/>
    </location>
</feature>
<dbReference type="Pfam" id="PF02687">
    <property type="entry name" value="FtsX"/>
    <property type="match status" value="1"/>
</dbReference>
<keyword evidence="3 7" id="KW-0812">Transmembrane</keyword>
<feature type="transmembrane region" description="Helical" evidence="7">
    <location>
        <begin position="58"/>
        <end position="84"/>
    </location>
</feature>
<keyword evidence="2" id="KW-1003">Cell membrane</keyword>
<dbReference type="InterPro" id="IPR050250">
    <property type="entry name" value="Macrolide_Exporter_MacB"/>
</dbReference>
<evidence type="ECO:0000256" key="3">
    <source>
        <dbReference type="ARBA" id="ARBA00022692"/>
    </source>
</evidence>
<accession>X0VMU9</accession>
<dbReference type="AlphaFoldDB" id="X0VMU9"/>
<comment type="similarity">
    <text evidence="6">Belongs to the ABC-4 integral membrane protein family.</text>
</comment>
<dbReference type="EMBL" id="BARS01022229">
    <property type="protein sequence ID" value="GAG12467.1"/>
    <property type="molecule type" value="Genomic_DNA"/>
</dbReference>
<dbReference type="PANTHER" id="PTHR30572">
    <property type="entry name" value="MEMBRANE COMPONENT OF TRANSPORTER-RELATED"/>
    <property type="match status" value="1"/>
</dbReference>
<organism evidence="9">
    <name type="scientific">marine sediment metagenome</name>
    <dbReference type="NCBI Taxonomy" id="412755"/>
    <lineage>
        <taxon>unclassified sequences</taxon>
        <taxon>metagenomes</taxon>
        <taxon>ecological metagenomes</taxon>
    </lineage>
</organism>
<keyword evidence="5 7" id="KW-0472">Membrane</keyword>
<evidence type="ECO:0000256" key="1">
    <source>
        <dbReference type="ARBA" id="ARBA00004651"/>
    </source>
</evidence>
<feature type="transmembrane region" description="Helical" evidence="7">
    <location>
        <begin position="14"/>
        <end position="38"/>
    </location>
</feature>
<gene>
    <name evidence="9" type="ORF">S01H1_35567</name>
</gene>
<evidence type="ECO:0000256" key="5">
    <source>
        <dbReference type="ARBA" id="ARBA00023136"/>
    </source>
</evidence>
<name>X0VMU9_9ZZZZ</name>